<reference evidence="1 2" key="1">
    <citation type="submission" date="2016-12" db="EMBL/GenBank/DDBJ databases">
        <title>The whole genome sequencing and assembly of Bacillus cohnii DSM 6307T strain.</title>
        <authorList>
            <person name="Lee Y.-J."/>
            <person name="Yi H."/>
            <person name="Bahn Y.-S."/>
            <person name="Kim J.F."/>
            <person name="Lee D.-W."/>
        </authorList>
    </citation>
    <scope>NUCLEOTIDE SEQUENCE [LARGE SCALE GENOMIC DNA]</scope>
    <source>
        <strain evidence="1 2">DSM 6307</strain>
    </source>
</reference>
<gene>
    <name evidence="1" type="ORF">BC6307_18285</name>
</gene>
<keyword evidence="2" id="KW-1185">Reference proteome</keyword>
<dbReference type="EMBL" id="CP018866">
    <property type="protein sequence ID" value="AST93066.1"/>
    <property type="molecule type" value="Genomic_DNA"/>
</dbReference>
<dbReference type="AlphaFoldDB" id="A0A223KUB6"/>
<evidence type="ECO:0008006" key="3">
    <source>
        <dbReference type="Google" id="ProtNLM"/>
    </source>
</evidence>
<dbReference type="STRING" id="1314751.GCA_001591425_00733"/>
<organism evidence="1 2">
    <name type="scientific">Sutcliffiella cohnii</name>
    <dbReference type="NCBI Taxonomy" id="33932"/>
    <lineage>
        <taxon>Bacteria</taxon>
        <taxon>Bacillati</taxon>
        <taxon>Bacillota</taxon>
        <taxon>Bacilli</taxon>
        <taxon>Bacillales</taxon>
        <taxon>Bacillaceae</taxon>
        <taxon>Sutcliffiella</taxon>
    </lineage>
</organism>
<protein>
    <recommendedName>
        <fullName evidence="3">DUF1292 domain-containing protein</fullName>
    </recommendedName>
</protein>
<accession>A0A223KUB6</accession>
<proteinExistence type="predicted"/>
<dbReference type="Proteomes" id="UP000215224">
    <property type="component" value="Chromosome"/>
</dbReference>
<evidence type="ECO:0000313" key="1">
    <source>
        <dbReference type="EMBL" id="AST93066.1"/>
    </source>
</evidence>
<dbReference type="KEGG" id="bcoh:BC6307_18285"/>
<sequence>MELDDFRDTIVIKNIDGEEMECTVEALFEMEGKSYALLSDGKATVVMQVEEDRGEQYLVGIYSTEEKEAILDAYEIAMEAAMLDNQEIF</sequence>
<name>A0A223KUB6_9BACI</name>
<dbReference type="RefSeq" id="WP_066412285.1">
    <property type="nucleotide sequence ID" value="NZ_CP018866.1"/>
</dbReference>
<dbReference type="Pfam" id="PF06949">
    <property type="entry name" value="DUF1292"/>
    <property type="match status" value="1"/>
</dbReference>
<dbReference type="InterPro" id="IPR009711">
    <property type="entry name" value="UPF0473"/>
</dbReference>
<evidence type="ECO:0000313" key="2">
    <source>
        <dbReference type="Proteomes" id="UP000215224"/>
    </source>
</evidence>